<dbReference type="Proteomes" id="UP000218231">
    <property type="component" value="Unassembled WGS sequence"/>
</dbReference>
<evidence type="ECO:0000313" key="2">
    <source>
        <dbReference type="EMBL" id="PAV86490.1"/>
    </source>
</evidence>
<dbReference type="EMBL" id="LIAE01006661">
    <property type="protein sequence ID" value="PAV86490.1"/>
    <property type="molecule type" value="Genomic_DNA"/>
</dbReference>
<proteinExistence type="predicted"/>
<reference evidence="2 3" key="1">
    <citation type="journal article" date="2017" name="Curr. Biol.">
        <title>Genome architecture and evolution of a unichromosomal asexual nematode.</title>
        <authorList>
            <person name="Fradin H."/>
            <person name="Zegar C."/>
            <person name="Gutwein M."/>
            <person name="Lucas J."/>
            <person name="Kovtun M."/>
            <person name="Corcoran D."/>
            <person name="Baugh L.R."/>
            <person name="Kiontke K."/>
            <person name="Gunsalus K."/>
            <person name="Fitch D.H."/>
            <person name="Piano F."/>
        </authorList>
    </citation>
    <scope>NUCLEOTIDE SEQUENCE [LARGE SCALE GENOMIC DNA]</scope>
    <source>
        <strain evidence="2">PF1309</strain>
    </source>
</reference>
<keyword evidence="3" id="KW-1185">Reference proteome</keyword>
<evidence type="ECO:0000313" key="3">
    <source>
        <dbReference type="Proteomes" id="UP000218231"/>
    </source>
</evidence>
<feature type="chain" id="PRO_5012945990" description="Fatty-acid and retinol-binding protein 1" evidence="1">
    <location>
        <begin position="20"/>
        <end position="204"/>
    </location>
</feature>
<organism evidence="2 3">
    <name type="scientific">Diploscapter pachys</name>
    <dbReference type="NCBI Taxonomy" id="2018661"/>
    <lineage>
        <taxon>Eukaryota</taxon>
        <taxon>Metazoa</taxon>
        <taxon>Ecdysozoa</taxon>
        <taxon>Nematoda</taxon>
        <taxon>Chromadorea</taxon>
        <taxon>Rhabditida</taxon>
        <taxon>Rhabditina</taxon>
        <taxon>Rhabditomorpha</taxon>
        <taxon>Rhabditoidea</taxon>
        <taxon>Rhabditidae</taxon>
        <taxon>Diploscapter</taxon>
    </lineage>
</organism>
<keyword evidence="1" id="KW-0732">Signal</keyword>
<name>A0A2A2LK23_9BILA</name>
<accession>A0A2A2LK23</accession>
<dbReference type="AlphaFoldDB" id="A0A2A2LK23"/>
<evidence type="ECO:0008006" key="4">
    <source>
        <dbReference type="Google" id="ProtNLM"/>
    </source>
</evidence>
<protein>
    <recommendedName>
        <fullName evidence="4">Fatty-acid and retinol-binding protein 1</fullName>
    </recommendedName>
</protein>
<evidence type="ECO:0000256" key="1">
    <source>
        <dbReference type="SAM" id="SignalP"/>
    </source>
</evidence>
<gene>
    <name evidence="2" type="ORF">WR25_16908</name>
</gene>
<feature type="signal peptide" evidence="1">
    <location>
        <begin position="1"/>
        <end position="19"/>
    </location>
</feature>
<comment type="caution">
    <text evidence="2">The sequence shown here is derived from an EMBL/GenBank/DDBJ whole genome shotgun (WGS) entry which is preliminary data.</text>
</comment>
<sequence>MRFFLITFLVLFQAIYSNAVQTRAGANAEAKSFYSLDVFDQDIRGNAKKLLTAAEPLTKGASPYIDMLADIIFDRSVTSKTKFEEIHDTPDAKFDKKTSEKTNAALLKVDKVIAYYQKEVLNKSSPKVKTFYGKVEKALLKPSPYLKMSEDQIVDNIKSAVEGMSEKEIQDAKEGIKKVMDQVKKEKILEDLTELAGLLTKAFP</sequence>